<protein>
    <recommendedName>
        <fullName evidence="4">NlpC/P60 domain-containing protein</fullName>
    </recommendedName>
</protein>
<dbReference type="RefSeq" id="WP_380537029.1">
    <property type="nucleotide sequence ID" value="NZ_JBHFAB010000011.1"/>
</dbReference>
<dbReference type="EMBL" id="JBHFAB010000011">
    <property type="protein sequence ID" value="MFC1418234.1"/>
    <property type="molecule type" value="Genomic_DNA"/>
</dbReference>
<sequence length="366" mass="36743">MAGKEFGVHLGELTKVQQDWHSAGERMAELGRDLGRIRSALARAAATRVPADPRVGAAGAGIASDLTGAVKELESQVAGLLATGTRLTGALAQDAGKLKTVAAGYESVDRETAARLKRIRGGSQDSVPAPASASWSSSGGGGTAIDGFGGGAVGGWNGGGGGAGSGIGAFGGGTSGGVASGGGFPDGPVPGTGGGAGGWTTRTDSRGWDGWSTSGKRHPRNGEGGGVVTEPQLDGVAAERQGIVGRALERARRRLGYSQSSVTDGYRVDCSGLVSDAWGLPGPGLDTYGLMSAGVSHQIGKEELQPGDALISGDHTLIFAGWADAAHTSYVGIEDSGSQGCVSHVIPYPYYSGSGPYYPYRRNGVE</sequence>
<feature type="compositionally biased region" description="Gly residues" evidence="1">
    <location>
        <begin position="179"/>
        <end position="198"/>
    </location>
</feature>
<keyword evidence="3" id="KW-1185">Reference proteome</keyword>
<dbReference type="InterPro" id="IPR038765">
    <property type="entry name" value="Papain-like_cys_pep_sf"/>
</dbReference>
<evidence type="ECO:0000313" key="2">
    <source>
        <dbReference type="EMBL" id="MFC1418234.1"/>
    </source>
</evidence>
<evidence type="ECO:0008006" key="4">
    <source>
        <dbReference type="Google" id="ProtNLM"/>
    </source>
</evidence>
<accession>A0ABV6VWT7</accession>
<reference evidence="2 3" key="1">
    <citation type="submission" date="2024-09" db="EMBL/GenBank/DDBJ databases">
        <authorList>
            <person name="Lee S.D."/>
        </authorList>
    </citation>
    <scope>NUCLEOTIDE SEQUENCE [LARGE SCALE GENOMIC DNA]</scope>
    <source>
        <strain evidence="2 3">N8-3</strain>
    </source>
</reference>
<feature type="region of interest" description="Disordered" evidence="1">
    <location>
        <begin position="118"/>
        <end position="140"/>
    </location>
</feature>
<dbReference type="Gene3D" id="3.90.1720.10">
    <property type="entry name" value="endopeptidase domain like (from Nostoc punctiforme)"/>
    <property type="match status" value="1"/>
</dbReference>
<proteinExistence type="predicted"/>
<feature type="compositionally biased region" description="Low complexity" evidence="1">
    <location>
        <begin position="126"/>
        <end position="137"/>
    </location>
</feature>
<organism evidence="2 3">
    <name type="scientific">Streptacidiphilus cavernicola</name>
    <dbReference type="NCBI Taxonomy" id="3342716"/>
    <lineage>
        <taxon>Bacteria</taxon>
        <taxon>Bacillati</taxon>
        <taxon>Actinomycetota</taxon>
        <taxon>Actinomycetes</taxon>
        <taxon>Kitasatosporales</taxon>
        <taxon>Streptomycetaceae</taxon>
        <taxon>Streptacidiphilus</taxon>
    </lineage>
</organism>
<dbReference type="SUPFAM" id="SSF54001">
    <property type="entry name" value="Cysteine proteinases"/>
    <property type="match status" value="1"/>
</dbReference>
<feature type="region of interest" description="Disordered" evidence="1">
    <location>
        <begin position="179"/>
        <end position="230"/>
    </location>
</feature>
<evidence type="ECO:0000256" key="1">
    <source>
        <dbReference type="SAM" id="MobiDB-lite"/>
    </source>
</evidence>
<dbReference type="Proteomes" id="UP001592531">
    <property type="component" value="Unassembled WGS sequence"/>
</dbReference>
<gene>
    <name evidence="2" type="ORF">ACEZDE_16550</name>
</gene>
<name>A0ABV6VWT7_9ACTN</name>
<comment type="caution">
    <text evidence="2">The sequence shown here is derived from an EMBL/GenBank/DDBJ whole genome shotgun (WGS) entry which is preliminary data.</text>
</comment>
<evidence type="ECO:0000313" key="3">
    <source>
        <dbReference type="Proteomes" id="UP001592531"/>
    </source>
</evidence>